<keyword evidence="3" id="KW-1185">Reference proteome</keyword>
<name>A0AAD9YAC3_COLKA</name>
<comment type="caution">
    <text evidence="2">The sequence shown here is derived from an EMBL/GenBank/DDBJ whole genome shotgun (WGS) entry which is preliminary data.</text>
</comment>
<evidence type="ECO:0000313" key="2">
    <source>
        <dbReference type="EMBL" id="KAK2751238.1"/>
    </source>
</evidence>
<dbReference type="AlphaFoldDB" id="A0AAD9YAC3"/>
<feature type="region of interest" description="Disordered" evidence="1">
    <location>
        <begin position="35"/>
        <end position="57"/>
    </location>
</feature>
<sequence>MGSFGPGPGLSGSTESPLMLVLYVAQVFCPVPRLGSETPVPRRTPPVDPPTLPHASVPPWRAEETIRSFRNVAIATTGQWNIQHFDFSGLCLEAYEDIPCRPPPACS</sequence>
<evidence type="ECO:0000256" key="1">
    <source>
        <dbReference type="SAM" id="MobiDB-lite"/>
    </source>
</evidence>
<evidence type="ECO:0000313" key="3">
    <source>
        <dbReference type="Proteomes" id="UP001281614"/>
    </source>
</evidence>
<proteinExistence type="predicted"/>
<feature type="compositionally biased region" description="Pro residues" evidence="1">
    <location>
        <begin position="42"/>
        <end position="52"/>
    </location>
</feature>
<protein>
    <submittedName>
        <fullName evidence="2">Uncharacterized protein</fullName>
    </submittedName>
</protein>
<accession>A0AAD9YAC3</accession>
<gene>
    <name evidence="2" type="ORF">CKAH01_06424</name>
</gene>
<organism evidence="2 3">
    <name type="scientific">Colletotrichum kahawae</name>
    <name type="common">Coffee berry disease fungus</name>
    <dbReference type="NCBI Taxonomy" id="34407"/>
    <lineage>
        <taxon>Eukaryota</taxon>
        <taxon>Fungi</taxon>
        <taxon>Dikarya</taxon>
        <taxon>Ascomycota</taxon>
        <taxon>Pezizomycotina</taxon>
        <taxon>Sordariomycetes</taxon>
        <taxon>Hypocreomycetidae</taxon>
        <taxon>Glomerellales</taxon>
        <taxon>Glomerellaceae</taxon>
        <taxon>Colletotrichum</taxon>
        <taxon>Colletotrichum gloeosporioides species complex</taxon>
    </lineage>
</organism>
<dbReference type="EMBL" id="VYYT01000267">
    <property type="protein sequence ID" value="KAK2751238.1"/>
    <property type="molecule type" value="Genomic_DNA"/>
</dbReference>
<reference evidence="2" key="1">
    <citation type="submission" date="2023-02" db="EMBL/GenBank/DDBJ databases">
        <title>Colletotrichum kahawae CIFC_Que2 genome sequencing and assembly.</title>
        <authorList>
            <person name="Baroncelli R."/>
        </authorList>
    </citation>
    <scope>NUCLEOTIDE SEQUENCE</scope>
    <source>
        <strain evidence="2">CIFC_Que2</strain>
    </source>
</reference>
<dbReference type="Proteomes" id="UP001281614">
    <property type="component" value="Unassembled WGS sequence"/>
</dbReference>